<evidence type="ECO:0000256" key="8">
    <source>
        <dbReference type="ARBA" id="ARBA00023136"/>
    </source>
</evidence>
<comment type="similarity">
    <text evidence="2">Belongs to the major facilitator superfamily. Set transporter family.</text>
</comment>
<evidence type="ECO:0000256" key="7">
    <source>
        <dbReference type="ARBA" id="ARBA00022989"/>
    </source>
</evidence>
<dbReference type="PANTHER" id="PTHR23535">
    <property type="entry name" value="SUGAR EFFLUX TRANSPORTER A-RELATED"/>
    <property type="match status" value="1"/>
</dbReference>
<feature type="transmembrane region" description="Helical" evidence="9">
    <location>
        <begin position="254"/>
        <end position="272"/>
    </location>
</feature>
<evidence type="ECO:0000256" key="2">
    <source>
        <dbReference type="ARBA" id="ARBA00006523"/>
    </source>
</evidence>
<feature type="transmembrane region" description="Helical" evidence="9">
    <location>
        <begin position="80"/>
        <end position="96"/>
    </location>
</feature>
<protein>
    <submittedName>
        <fullName evidence="11">MFS family permease</fullName>
    </submittedName>
</protein>
<dbReference type="Proteomes" id="UP001224122">
    <property type="component" value="Unassembled WGS sequence"/>
</dbReference>
<dbReference type="PROSITE" id="PS50850">
    <property type="entry name" value="MFS"/>
    <property type="match status" value="1"/>
</dbReference>
<evidence type="ECO:0000313" key="12">
    <source>
        <dbReference type="Proteomes" id="UP001224122"/>
    </source>
</evidence>
<dbReference type="EMBL" id="JAUSTW010000006">
    <property type="protein sequence ID" value="MDQ0200411.1"/>
    <property type="molecule type" value="Genomic_DNA"/>
</dbReference>
<feature type="transmembrane region" description="Helical" evidence="9">
    <location>
        <begin position="343"/>
        <end position="366"/>
    </location>
</feature>
<dbReference type="CDD" id="cd17471">
    <property type="entry name" value="MFS_Set"/>
    <property type="match status" value="1"/>
</dbReference>
<evidence type="ECO:0000313" key="11">
    <source>
        <dbReference type="EMBL" id="MDQ0200411.1"/>
    </source>
</evidence>
<keyword evidence="4" id="KW-1003">Cell membrane</keyword>
<dbReference type="InterPro" id="IPR011701">
    <property type="entry name" value="MFS"/>
</dbReference>
<reference evidence="11 12" key="1">
    <citation type="submission" date="2023-07" db="EMBL/GenBank/DDBJ databases">
        <title>Genomic Encyclopedia of Type Strains, Phase IV (KMG-IV): sequencing the most valuable type-strain genomes for metagenomic binning, comparative biology and taxonomic classification.</title>
        <authorList>
            <person name="Goeker M."/>
        </authorList>
    </citation>
    <scope>NUCLEOTIDE SEQUENCE [LARGE SCALE GENOMIC DNA]</scope>
    <source>
        <strain evidence="11 12">DSM 27594</strain>
    </source>
</reference>
<feature type="transmembrane region" description="Helical" evidence="9">
    <location>
        <begin position="14"/>
        <end position="35"/>
    </location>
</feature>
<feature type="transmembrane region" description="Helical" evidence="9">
    <location>
        <begin position="102"/>
        <end position="127"/>
    </location>
</feature>
<dbReference type="Gene3D" id="1.20.1250.20">
    <property type="entry name" value="MFS general substrate transporter like domains"/>
    <property type="match status" value="2"/>
</dbReference>
<evidence type="ECO:0000256" key="4">
    <source>
        <dbReference type="ARBA" id="ARBA00022475"/>
    </source>
</evidence>
<name>A0ABT9XY54_9BACI</name>
<feature type="transmembrane region" description="Helical" evidence="9">
    <location>
        <begin position="173"/>
        <end position="192"/>
    </location>
</feature>
<comment type="subcellular location">
    <subcellularLocation>
        <location evidence="1">Cell membrane</location>
        <topology evidence="1">Multi-pass membrane protein</topology>
    </subcellularLocation>
</comment>
<sequence length="406" mass="44004">MYTRVKKLFAIKGYSLFLICVLLVGIGISITQPYLSLYATEDLGMSAGAFGVFMAVSSLSGVVVNSLIAKQSDSGLDRKWLIILAMLSSALGYASYLAFHNFIILLIVITLFNGLGAPAMPQIYACAQESANASQTDDKTFAMSTLRSLVSLGFLIGPLGGTFILGALGYKGLFLGTSAIYLTIASLVFLFLQKRKSVQRNDRKGKRTGTSSLKSRQIMQPLIAFIFLFAVNAINGINTPLFIVNELHGSHTDVGLVVSISAGLEIPIMLLLGTLGRKISNHSLMMIGCFVALIYYTLLSISTHSWQLIAAQLLQAMYVAIVMGNGLSYFTDLLPNSPGLSTTIYYNGSIIGRIVGNMGGGIFAQFVGFRHVYWACLAIVIFSLFILWRTKPHEELEAITGHTRSV</sequence>
<evidence type="ECO:0000256" key="9">
    <source>
        <dbReference type="SAM" id="Phobius"/>
    </source>
</evidence>
<feature type="domain" description="Major facilitator superfamily (MFS) profile" evidence="10">
    <location>
        <begin position="13"/>
        <end position="395"/>
    </location>
</feature>
<organism evidence="11 12">
    <name type="scientific">Neobacillus ginsengisoli</name>
    <dbReference type="NCBI Taxonomy" id="904295"/>
    <lineage>
        <taxon>Bacteria</taxon>
        <taxon>Bacillati</taxon>
        <taxon>Bacillota</taxon>
        <taxon>Bacilli</taxon>
        <taxon>Bacillales</taxon>
        <taxon>Bacillaceae</taxon>
        <taxon>Neobacillus</taxon>
    </lineage>
</organism>
<evidence type="ECO:0000259" key="10">
    <source>
        <dbReference type="PROSITE" id="PS50850"/>
    </source>
</evidence>
<evidence type="ECO:0000256" key="6">
    <source>
        <dbReference type="ARBA" id="ARBA00022692"/>
    </source>
</evidence>
<keyword evidence="5" id="KW-0762">Sugar transport</keyword>
<dbReference type="RefSeq" id="WP_307410243.1">
    <property type="nucleotide sequence ID" value="NZ_JAUSTW010000006.1"/>
</dbReference>
<comment type="caution">
    <text evidence="11">The sequence shown here is derived from an EMBL/GenBank/DDBJ whole genome shotgun (WGS) entry which is preliminary data.</text>
</comment>
<dbReference type="SUPFAM" id="SSF103473">
    <property type="entry name" value="MFS general substrate transporter"/>
    <property type="match status" value="1"/>
</dbReference>
<feature type="transmembrane region" description="Helical" evidence="9">
    <location>
        <begin position="309"/>
        <end position="331"/>
    </location>
</feature>
<feature type="transmembrane region" description="Helical" evidence="9">
    <location>
        <begin position="372"/>
        <end position="388"/>
    </location>
</feature>
<proteinExistence type="inferred from homology"/>
<feature type="transmembrane region" description="Helical" evidence="9">
    <location>
        <begin position="148"/>
        <end position="167"/>
    </location>
</feature>
<keyword evidence="12" id="KW-1185">Reference proteome</keyword>
<gene>
    <name evidence="11" type="ORF">J2S10_003600</name>
</gene>
<dbReference type="InterPro" id="IPR020846">
    <property type="entry name" value="MFS_dom"/>
</dbReference>
<keyword evidence="7 9" id="KW-1133">Transmembrane helix</keyword>
<keyword evidence="6 9" id="KW-0812">Transmembrane</keyword>
<evidence type="ECO:0000256" key="1">
    <source>
        <dbReference type="ARBA" id="ARBA00004651"/>
    </source>
</evidence>
<dbReference type="InterPro" id="IPR036259">
    <property type="entry name" value="MFS_trans_sf"/>
</dbReference>
<dbReference type="PANTHER" id="PTHR23535:SF2">
    <property type="entry name" value="SUGAR EFFLUX TRANSPORTER A-RELATED"/>
    <property type="match status" value="1"/>
</dbReference>
<evidence type="ECO:0000256" key="3">
    <source>
        <dbReference type="ARBA" id="ARBA00022448"/>
    </source>
</evidence>
<evidence type="ECO:0000256" key="5">
    <source>
        <dbReference type="ARBA" id="ARBA00022597"/>
    </source>
</evidence>
<keyword evidence="8 9" id="KW-0472">Membrane</keyword>
<keyword evidence="3" id="KW-0813">Transport</keyword>
<accession>A0ABT9XY54</accession>
<feature type="transmembrane region" description="Helical" evidence="9">
    <location>
        <begin position="284"/>
        <end position="303"/>
    </location>
</feature>
<feature type="transmembrane region" description="Helical" evidence="9">
    <location>
        <begin position="213"/>
        <end position="234"/>
    </location>
</feature>
<dbReference type="Pfam" id="PF07690">
    <property type="entry name" value="MFS_1"/>
    <property type="match status" value="1"/>
</dbReference>
<feature type="transmembrane region" description="Helical" evidence="9">
    <location>
        <begin position="47"/>
        <end position="68"/>
    </location>
</feature>